<dbReference type="InterPro" id="IPR033452">
    <property type="entry name" value="GH30_C"/>
</dbReference>
<evidence type="ECO:0000313" key="10">
    <source>
        <dbReference type="EMBL" id="KAJ8963243.1"/>
    </source>
</evidence>
<evidence type="ECO:0000256" key="5">
    <source>
        <dbReference type="ARBA" id="ARBA00022801"/>
    </source>
</evidence>
<protein>
    <recommendedName>
        <fullName evidence="3 6">Glucosylceramidase</fullName>
        <ecNumber evidence="3 6">3.2.1.45</ecNumber>
    </recommendedName>
</protein>
<evidence type="ECO:0000256" key="7">
    <source>
        <dbReference type="SAM" id="SignalP"/>
    </source>
</evidence>
<dbReference type="AlphaFoldDB" id="A0AAV8ZHL0"/>
<keyword evidence="5 6" id="KW-0378">Hydrolase</keyword>
<keyword evidence="11" id="KW-1185">Reference proteome</keyword>
<feature type="domain" description="Glycosyl hydrolase family 30 TIM-barrel" evidence="8">
    <location>
        <begin position="120"/>
        <end position="271"/>
    </location>
</feature>
<dbReference type="Pfam" id="PF02055">
    <property type="entry name" value="Glyco_hydro_30"/>
    <property type="match status" value="2"/>
</dbReference>
<dbReference type="GO" id="GO:0004348">
    <property type="term" value="F:glucosylceramidase activity"/>
    <property type="evidence" value="ECO:0007669"/>
    <property type="project" value="UniProtKB-EC"/>
</dbReference>
<dbReference type="PRINTS" id="PR00843">
    <property type="entry name" value="GLHYDRLASE30"/>
</dbReference>
<keyword evidence="6" id="KW-0443">Lipid metabolism</keyword>
<feature type="signal peptide" evidence="7">
    <location>
        <begin position="1"/>
        <end position="45"/>
    </location>
</feature>
<dbReference type="PANTHER" id="PTHR11069">
    <property type="entry name" value="GLUCOSYLCERAMIDASE"/>
    <property type="match status" value="1"/>
</dbReference>
<evidence type="ECO:0000259" key="8">
    <source>
        <dbReference type="Pfam" id="PF02055"/>
    </source>
</evidence>
<dbReference type="Proteomes" id="UP001162162">
    <property type="component" value="Unassembled WGS sequence"/>
</dbReference>
<evidence type="ECO:0000256" key="6">
    <source>
        <dbReference type="RuleBase" id="RU361188"/>
    </source>
</evidence>
<gene>
    <name evidence="10" type="ORF">NQ318_018709</name>
</gene>
<dbReference type="PANTHER" id="PTHR11069:SF23">
    <property type="entry name" value="LYSOSOMAL ACID GLUCOSYLCERAMIDASE"/>
    <property type="match status" value="1"/>
</dbReference>
<evidence type="ECO:0000259" key="9">
    <source>
        <dbReference type="Pfam" id="PF17189"/>
    </source>
</evidence>
<dbReference type="GO" id="GO:0016020">
    <property type="term" value="C:membrane"/>
    <property type="evidence" value="ECO:0007669"/>
    <property type="project" value="GOC"/>
</dbReference>
<sequence length="564" mass="63202">MSLNLVKPKIDFQKQDFLRNIGLINWSKMFKLAALLVTLVATSLGDECNSRDTTYGKVCVCDSTYCDTVPQLDVTAGNYQIYSTSSSKLGFNSATGSFQTVTDSDAIGVNVDASTTYQSIIGFGGAFTDSTGININSLPSAAQDNLMNSYFSESGNQYSLCRVPVGGTDFSTRAYSYDDYENDTTLEYFSLADDDLQYKIPYIQKAKELTGDTLKLFSSVWTAPPWMKSNNDWAGIGWLKSEYYQLWADYMMRFFDEYENHNVSFWGMTPPERTRRRFLSSVLQQDQCYGMGADDNGKAILYFGAARLRKGQNRMINKWIGENLGPTLRSSKHKDIKLIIHDDNRVLFENVRLMLSKPTTLSYTDGVAFHWYTDMLTPPSTTGLDEIQEYREDLFVLATEACAGFLNAVGLEQPVEKGSWNRGALYADSIMQNLKYGASGWVDWNLALDENGAPTYIDNFVDSPILVNATLQEFYKQPMFYVMGHFSKFLRPGSVRIETTISGTQDNLQALAFLRPDDLIALVIYNSGTSDVNVQVQQSDENAAVIEIEAKSINTVLYNRVSGA</sequence>
<comment type="caution">
    <text evidence="10">The sequence shown here is derived from an EMBL/GenBank/DDBJ whole genome shotgun (WGS) entry which is preliminary data.</text>
</comment>
<evidence type="ECO:0000313" key="11">
    <source>
        <dbReference type="Proteomes" id="UP001162162"/>
    </source>
</evidence>
<reference evidence="10" key="1">
    <citation type="journal article" date="2023" name="Insect Mol. Biol.">
        <title>Genome sequencing provides insights into the evolution of gene families encoding plant cell wall-degrading enzymes in longhorned beetles.</title>
        <authorList>
            <person name="Shin N.R."/>
            <person name="Okamura Y."/>
            <person name="Kirsch R."/>
            <person name="Pauchet Y."/>
        </authorList>
    </citation>
    <scope>NUCLEOTIDE SEQUENCE</scope>
    <source>
        <strain evidence="10">AMC_N1</strain>
    </source>
</reference>
<accession>A0AAV8ZHL0</accession>
<evidence type="ECO:0000256" key="3">
    <source>
        <dbReference type="ARBA" id="ARBA00012658"/>
    </source>
</evidence>
<evidence type="ECO:0000256" key="1">
    <source>
        <dbReference type="ARBA" id="ARBA00001013"/>
    </source>
</evidence>
<dbReference type="Gene3D" id="3.20.20.80">
    <property type="entry name" value="Glycosidases"/>
    <property type="match status" value="1"/>
</dbReference>
<keyword evidence="6" id="KW-0326">Glycosidase</keyword>
<proteinExistence type="inferred from homology"/>
<name>A0AAV8ZHL0_9CUCU</name>
<feature type="chain" id="PRO_5043687165" description="Glucosylceramidase" evidence="7">
    <location>
        <begin position="46"/>
        <end position="564"/>
    </location>
</feature>
<feature type="domain" description="Glycosyl hydrolase family 30 TIM-barrel" evidence="8">
    <location>
        <begin position="318"/>
        <end position="490"/>
    </location>
</feature>
<dbReference type="EC" id="3.2.1.45" evidence="3 6"/>
<keyword evidence="4 7" id="KW-0732">Signal</keyword>
<dbReference type="InterPro" id="IPR033453">
    <property type="entry name" value="Glyco_hydro_30_TIM-barrel"/>
</dbReference>
<dbReference type="SUPFAM" id="SSF51445">
    <property type="entry name" value="(Trans)glycosidases"/>
    <property type="match status" value="1"/>
</dbReference>
<keyword evidence="6" id="KW-0746">Sphingolipid metabolism</keyword>
<dbReference type="InterPro" id="IPR017853">
    <property type="entry name" value="GH"/>
</dbReference>
<comment type="similarity">
    <text evidence="2 6">Belongs to the glycosyl hydrolase 30 family.</text>
</comment>
<evidence type="ECO:0000256" key="2">
    <source>
        <dbReference type="ARBA" id="ARBA00005382"/>
    </source>
</evidence>
<dbReference type="InterPro" id="IPR001139">
    <property type="entry name" value="Glyco_hydro_30"/>
</dbReference>
<dbReference type="Pfam" id="PF17189">
    <property type="entry name" value="Glyco_hydro_30C"/>
    <property type="match status" value="1"/>
</dbReference>
<evidence type="ECO:0000256" key="4">
    <source>
        <dbReference type="ARBA" id="ARBA00022729"/>
    </source>
</evidence>
<comment type="catalytic activity">
    <reaction evidence="1">
        <text>a beta-D-glucosyl-(1&lt;-&gt;1')-N-acylsphing-4-enine + H2O = an N-acylsphing-4-enine + D-glucose</text>
        <dbReference type="Rhea" id="RHEA:13269"/>
        <dbReference type="ChEBI" id="CHEBI:4167"/>
        <dbReference type="ChEBI" id="CHEBI:15377"/>
        <dbReference type="ChEBI" id="CHEBI:22801"/>
        <dbReference type="ChEBI" id="CHEBI:52639"/>
        <dbReference type="EC" id="3.2.1.45"/>
    </reaction>
    <physiologicalReaction direction="left-to-right" evidence="1">
        <dbReference type="Rhea" id="RHEA:13270"/>
    </physiologicalReaction>
</comment>
<organism evidence="10 11">
    <name type="scientific">Aromia moschata</name>
    <dbReference type="NCBI Taxonomy" id="1265417"/>
    <lineage>
        <taxon>Eukaryota</taxon>
        <taxon>Metazoa</taxon>
        <taxon>Ecdysozoa</taxon>
        <taxon>Arthropoda</taxon>
        <taxon>Hexapoda</taxon>
        <taxon>Insecta</taxon>
        <taxon>Pterygota</taxon>
        <taxon>Neoptera</taxon>
        <taxon>Endopterygota</taxon>
        <taxon>Coleoptera</taxon>
        <taxon>Polyphaga</taxon>
        <taxon>Cucujiformia</taxon>
        <taxon>Chrysomeloidea</taxon>
        <taxon>Cerambycidae</taxon>
        <taxon>Cerambycinae</taxon>
        <taxon>Callichromatini</taxon>
        <taxon>Aromia</taxon>
    </lineage>
</organism>
<dbReference type="EMBL" id="JAPWTK010000001">
    <property type="protein sequence ID" value="KAJ8963243.1"/>
    <property type="molecule type" value="Genomic_DNA"/>
</dbReference>
<dbReference type="GO" id="GO:0006680">
    <property type="term" value="P:glucosylceramide catabolic process"/>
    <property type="evidence" value="ECO:0007669"/>
    <property type="project" value="TreeGrafter"/>
</dbReference>
<feature type="domain" description="Glycosyl hydrolase family 30 beta sandwich" evidence="9">
    <location>
        <begin position="493"/>
        <end position="556"/>
    </location>
</feature>